<dbReference type="InterPro" id="IPR035965">
    <property type="entry name" value="PAS-like_dom_sf"/>
</dbReference>
<dbReference type="RefSeq" id="WP_378118164.1">
    <property type="nucleotide sequence ID" value="NZ_JBHRTF010000004.1"/>
</dbReference>
<dbReference type="SUPFAM" id="SSF55781">
    <property type="entry name" value="GAF domain-like"/>
    <property type="match status" value="1"/>
</dbReference>
<dbReference type="InterPro" id="IPR036097">
    <property type="entry name" value="HisK_dim/P_sf"/>
</dbReference>
<evidence type="ECO:0000256" key="4">
    <source>
        <dbReference type="ARBA" id="ARBA00022679"/>
    </source>
</evidence>
<evidence type="ECO:0000259" key="6">
    <source>
        <dbReference type="PROSITE" id="PS50109"/>
    </source>
</evidence>
<dbReference type="Gene3D" id="3.30.450.40">
    <property type="match status" value="1"/>
</dbReference>
<dbReference type="Gene3D" id="3.30.565.10">
    <property type="entry name" value="Histidine kinase-like ATPase, C-terminal domain"/>
    <property type="match status" value="1"/>
</dbReference>
<dbReference type="EC" id="2.7.13.3" evidence="2"/>
<keyword evidence="4" id="KW-0808">Transferase</keyword>
<dbReference type="Gene3D" id="1.10.287.130">
    <property type="match status" value="1"/>
</dbReference>
<evidence type="ECO:0000259" key="7">
    <source>
        <dbReference type="PROSITE" id="PS50112"/>
    </source>
</evidence>
<dbReference type="SMART" id="SM00091">
    <property type="entry name" value="PAS"/>
    <property type="match status" value="1"/>
</dbReference>
<keyword evidence="5" id="KW-0418">Kinase</keyword>
<dbReference type="EMBL" id="JBHRTF010000004">
    <property type="protein sequence ID" value="MFC3115645.1"/>
    <property type="molecule type" value="Genomic_DNA"/>
</dbReference>
<dbReference type="PROSITE" id="PS50109">
    <property type="entry name" value="HIS_KIN"/>
    <property type="match status" value="1"/>
</dbReference>
<accession>A0ABV7FED7</accession>
<dbReference type="CDD" id="cd16922">
    <property type="entry name" value="HATPase_EvgS-ArcB-TorS-like"/>
    <property type="match status" value="1"/>
</dbReference>
<dbReference type="GO" id="GO:0005524">
    <property type="term" value="F:ATP binding"/>
    <property type="evidence" value="ECO:0007669"/>
    <property type="project" value="UniProtKB-KW"/>
</dbReference>
<dbReference type="SMART" id="SM00387">
    <property type="entry name" value="HATPase_c"/>
    <property type="match status" value="1"/>
</dbReference>
<dbReference type="Gene3D" id="3.30.450.20">
    <property type="entry name" value="PAS domain"/>
    <property type="match status" value="1"/>
</dbReference>
<name>A0ABV7FED7_9GAMM</name>
<keyword evidence="8" id="KW-0547">Nucleotide-binding</keyword>
<dbReference type="CDD" id="cd00130">
    <property type="entry name" value="PAS"/>
    <property type="match status" value="1"/>
</dbReference>
<feature type="domain" description="Histidine kinase" evidence="6">
    <location>
        <begin position="298"/>
        <end position="521"/>
    </location>
</feature>
<dbReference type="InterPro" id="IPR005467">
    <property type="entry name" value="His_kinase_dom"/>
</dbReference>
<keyword evidence="3" id="KW-0597">Phosphoprotein</keyword>
<evidence type="ECO:0000256" key="3">
    <source>
        <dbReference type="ARBA" id="ARBA00022553"/>
    </source>
</evidence>
<feature type="domain" description="PAS" evidence="7">
    <location>
        <begin position="170"/>
        <end position="240"/>
    </location>
</feature>
<protein>
    <recommendedName>
        <fullName evidence="2">histidine kinase</fullName>
        <ecNumber evidence="2">2.7.13.3</ecNumber>
    </recommendedName>
</protein>
<dbReference type="InterPro" id="IPR003018">
    <property type="entry name" value="GAF"/>
</dbReference>
<dbReference type="Pfam" id="PF00512">
    <property type="entry name" value="HisKA"/>
    <property type="match status" value="1"/>
</dbReference>
<keyword evidence="9" id="KW-1185">Reference proteome</keyword>
<dbReference type="Pfam" id="PF02518">
    <property type="entry name" value="HATPase_c"/>
    <property type="match status" value="1"/>
</dbReference>
<dbReference type="CDD" id="cd00082">
    <property type="entry name" value="HisKA"/>
    <property type="match status" value="1"/>
</dbReference>
<dbReference type="SMART" id="SM00388">
    <property type="entry name" value="HisKA"/>
    <property type="match status" value="1"/>
</dbReference>
<dbReference type="Proteomes" id="UP001595555">
    <property type="component" value="Unassembled WGS sequence"/>
</dbReference>
<reference evidence="9" key="1">
    <citation type="journal article" date="2019" name="Int. J. Syst. Evol. Microbiol.">
        <title>The Global Catalogue of Microorganisms (GCM) 10K type strain sequencing project: providing services to taxonomists for standard genome sequencing and annotation.</title>
        <authorList>
            <consortium name="The Broad Institute Genomics Platform"/>
            <consortium name="The Broad Institute Genome Sequencing Center for Infectious Disease"/>
            <person name="Wu L."/>
            <person name="Ma J."/>
        </authorList>
    </citation>
    <scope>NUCLEOTIDE SEQUENCE [LARGE SCALE GENOMIC DNA]</scope>
    <source>
        <strain evidence="9">KCTC 52237</strain>
    </source>
</reference>
<dbReference type="InterPro" id="IPR036890">
    <property type="entry name" value="HATPase_C_sf"/>
</dbReference>
<evidence type="ECO:0000256" key="5">
    <source>
        <dbReference type="ARBA" id="ARBA00022777"/>
    </source>
</evidence>
<dbReference type="InterPro" id="IPR000014">
    <property type="entry name" value="PAS"/>
</dbReference>
<dbReference type="PROSITE" id="PS50112">
    <property type="entry name" value="PAS"/>
    <property type="match status" value="1"/>
</dbReference>
<keyword evidence="8" id="KW-0067">ATP-binding</keyword>
<dbReference type="PANTHER" id="PTHR43047:SF72">
    <property type="entry name" value="OSMOSENSING HISTIDINE PROTEIN KINASE SLN1"/>
    <property type="match status" value="1"/>
</dbReference>
<dbReference type="Pfam" id="PF01590">
    <property type="entry name" value="GAF"/>
    <property type="match status" value="1"/>
</dbReference>
<evidence type="ECO:0000256" key="1">
    <source>
        <dbReference type="ARBA" id="ARBA00000085"/>
    </source>
</evidence>
<dbReference type="Pfam" id="PF13426">
    <property type="entry name" value="PAS_9"/>
    <property type="match status" value="1"/>
</dbReference>
<comment type="caution">
    <text evidence="8">The sequence shown here is derived from an EMBL/GenBank/DDBJ whole genome shotgun (WGS) entry which is preliminary data.</text>
</comment>
<dbReference type="SUPFAM" id="SSF47384">
    <property type="entry name" value="Homodimeric domain of signal transducing histidine kinase"/>
    <property type="match status" value="1"/>
</dbReference>
<dbReference type="PRINTS" id="PR00344">
    <property type="entry name" value="BCTRLSENSOR"/>
</dbReference>
<gene>
    <name evidence="8" type="ORF">ACFODX_08775</name>
</gene>
<evidence type="ECO:0000313" key="9">
    <source>
        <dbReference type="Proteomes" id="UP001595555"/>
    </source>
</evidence>
<dbReference type="InterPro" id="IPR003661">
    <property type="entry name" value="HisK_dim/P_dom"/>
</dbReference>
<organism evidence="8 9">
    <name type="scientific">Cellvibrio fontiphilus</name>
    <dbReference type="NCBI Taxonomy" id="1815559"/>
    <lineage>
        <taxon>Bacteria</taxon>
        <taxon>Pseudomonadati</taxon>
        <taxon>Pseudomonadota</taxon>
        <taxon>Gammaproteobacteria</taxon>
        <taxon>Cellvibrionales</taxon>
        <taxon>Cellvibrionaceae</taxon>
        <taxon>Cellvibrio</taxon>
    </lineage>
</organism>
<proteinExistence type="predicted"/>
<dbReference type="InterPro" id="IPR003594">
    <property type="entry name" value="HATPase_dom"/>
</dbReference>
<evidence type="ECO:0000256" key="2">
    <source>
        <dbReference type="ARBA" id="ARBA00012438"/>
    </source>
</evidence>
<dbReference type="InterPro" id="IPR029016">
    <property type="entry name" value="GAF-like_dom_sf"/>
</dbReference>
<dbReference type="SMART" id="SM00065">
    <property type="entry name" value="GAF"/>
    <property type="match status" value="1"/>
</dbReference>
<comment type="catalytic activity">
    <reaction evidence="1">
        <text>ATP + protein L-histidine = ADP + protein N-phospho-L-histidine.</text>
        <dbReference type="EC" id="2.7.13.3"/>
    </reaction>
</comment>
<dbReference type="SUPFAM" id="SSF55874">
    <property type="entry name" value="ATPase domain of HSP90 chaperone/DNA topoisomerase II/histidine kinase"/>
    <property type="match status" value="1"/>
</dbReference>
<sequence>MKAALPENELIRLAHLRALNVLDSEREQSFDDIAYLAMTVCATSMAMVSLIDRDRQWFKSCIGLDATETPRDVAFCAHAILQPTELLVVEDATQDPRFSDNPNVQGDAHIRFYAGAPLVSRQGYAFGTLCVVDTVPRQLSSTQLNQLQALARQVIQLLELREANQALQLSQHKLMTLYSQAPVGIVLNDLDGRFVEFNPEFARLTGYSPAEMRQLSNADITPEEFASADAYQLQQVVASGRYGPYEKQYKSKTGALIPVLLNGVLIKTPAGEAQIWTFVQDISSRKRAEQLKNDFVSAVSHELRTPLTSISGALGLLVSGKLGDIPATMEKMLVIAHKNALRLQELINDLLDMEKLIAGKMEFDMERQPLVPIIEQALEINKAYADNFNVSLHLSVIANEQDMPLMVSLDAHRLQQVMANFLSNAIKFSPPGGRVEVQLIQQQREVKIAVVDHGPGISEEFRARLFQKFTQADSSSSRQRGGTGLGLAISKTFVERMHGRIGFDSVPGQGATFYAIFPLANRATDLPAHSQ</sequence>
<dbReference type="PANTHER" id="PTHR43047">
    <property type="entry name" value="TWO-COMPONENT HISTIDINE PROTEIN KINASE"/>
    <property type="match status" value="1"/>
</dbReference>
<evidence type="ECO:0000313" key="8">
    <source>
        <dbReference type="EMBL" id="MFC3115645.1"/>
    </source>
</evidence>
<dbReference type="InterPro" id="IPR004358">
    <property type="entry name" value="Sig_transdc_His_kin-like_C"/>
</dbReference>
<dbReference type="SUPFAM" id="SSF55785">
    <property type="entry name" value="PYP-like sensor domain (PAS domain)"/>
    <property type="match status" value="1"/>
</dbReference>
<dbReference type="NCBIfam" id="TIGR00229">
    <property type="entry name" value="sensory_box"/>
    <property type="match status" value="1"/>
</dbReference>